<evidence type="ECO:0000259" key="1">
    <source>
        <dbReference type="Pfam" id="PF03551"/>
    </source>
</evidence>
<dbReference type="Pfam" id="PF10400">
    <property type="entry name" value="Vir_act_alpha_C"/>
    <property type="match status" value="1"/>
</dbReference>
<gene>
    <name evidence="3" type="ORF">AVDCRST_MAG03-983</name>
</gene>
<feature type="domain" description="Transcription regulator PadR N-terminal" evidence="1">
    <location>
        <begin position="9"/>
        <end position="81"/>
    </location>
</feature>
<dbReference type="Gene3D" id="1.10.10.10">
    <property type="entry name" value="Winged helix-like DNA-binding domain superfamily/Winged helix DNA-binding domain"/>
    <property type="match status" value="1"/>
</dbReference>
<dbReference type="InterPro" id="IPR036388">
    <property type="entry name" value="WH-like_DNA-bd_sf"/>
</dbReference>
<evidence type="ECO:0008006" key="4">
    <source>
        <dbReference type="Google" id="ProtNLM"/>
    </source>
</evidence>
<evidence type="ECO:0000259" key="2">
    <source>
        <dbReference type="Pfam" id="PF10400"/>
    </source>
</evidence>
<dbReference type="InterPro" id="IPR036390">
    <property type="entry name" value="WH_DNA-bd_sf"/>
</dbReference>
<dbReference type="Pfam" id="PF03551">
    <property type="entry name" value="PadR"/>
    <property type="match status" value="1"/>
</dbReference>
<feature type="domain" description="Transcription regulator PadR C-terminal" evidence="2">
    <location>
        <begin position="94"/>
        <end position="180"/>
    </location>
</feature>
<evidence type="ECO:0000313" key="3">
    <source>
        <dbReference type="EMBL" id="CAA9396951.1"/>
    </source>
</evidence>
<organism evidence="3">
    <name type="scientific">uncultured Rubrobacteraceae bacterium</name>
    <dbReference type="NCBI Taxonomy" id="349277"/>
    <lineage>
        <taxon>Bacteria</taxon>
        <taxon>Bacillati</taxon>
        <taxon>Actinomycetota</taxon>
        <taxon>Rubrobacteria</taxon>
        <taxon>Rubrobacterales</taxon>
        <taxon>Rubrobacteraceae</taxon>
        <taxon>environmental samples</taxon>
    </lineage>
</organism>
<dbReference type="SUPFAM" id="SSF46785">
    <property type="entry name" value="Winged helix' DNA-binding domain"/>
    <property type="match status" value="1"/>
</dbReference>
<dbReference type="PANTHER" id="PTHR43252">
    <property type="entry name" value="TRANSCRIPTIONAL REGULATOR YQJI"/>
    <property type="match status" value="1"/>
</dbReference>
<accession>A0A6J4NU62</accession>
<dbReference type="PANTHER" id="PTHR43252:SF4">
    <property type="entry name" value="TRANSCRIPTIONAL REGULATORY PROTEIN"/>
    <property type="match status" value="1"/>
</dbReference>
<proteinExistence type="predicted"/>
<dbReference type="InterPro" id="IPR018309">
    <property type="entry name" value="Tscrpt_reg_PadR_C"/>
</dbReference>
<dbReference type="InterPro" id="IPR005149">
    <property type="entry name" value="Tscrpt_reg_PadR_N"/>
</dbReference>
<dbReference type="Gene3D" id="6.10.140.190">
    <property type="match status" value="1"/>
</dbReference>
<sequence length="188" mass="21447">MATTLGYAILGLLAREALSGYDVTQRMKESVGFFWGAGHSQIYPELARLEEGGLVAHSVVEQRERPDKKVFEITPAGIDALGEWVMQPPPRRPTKDELTLKAYSVWLVDGGEAARLFREEGRRYEEQLARYEQIRGWMEEEWADDIGRPETPRFASYATLRRGILYERGNAEWCRWLADAVEGKPEGV</sequence>
<dbReference type="AlphaFoldDB" id="A0A6J4NU62"/>
<protein>
    <recommendedName>
        <fullName evidence="4">Transcriptional regulator, PadR family</fullName>
    </recommendedName>
</protein>
<name>A0A6J4NU62_9ACTN</name>
<reference evidence="3" key="1">
    <citation type="submission" date="2020-02" db="EMBL/GenBank/DDBJ databases">
        <authorList>
            <person name="Meier V. D."/>
        </authorList>
    </citation>
    <scope>NUCLEOTIDE SEQUENCE</scope>
    <source>
        <strain evidence="3">AVDCRST_MAG03</strain>
    </source>
</reference>
<dbReference type="EMBL" id="CADCUT010000056">
    <property type="protein sequence ID" value="CAA9396951.1"/>
    <property type="molecule type" value="Genomic_DNA"/>
</dbReference>